<evidence type="ECO:0000259" key="12">
    <source>
        <dbReference type="Pfam" id="PF01467"/>
    </source>
</evidence>
<keyword evidence="7" id="KW-0594">Phospholipid biosynthesis</keyword>
<dbReference type="InterPro" id="IPR004821">
    <property type="entry name" value="Cyt_trans-like"/>
</dbReference>
<evidence type="ECO:0000256" key="11">
    <source>
        <dbReference type="ARBA" id="ARBA00031473"/>
    </source>
</evidence>
<evidence type="ECO:0000256" key="7">
    <source>
        <dbReference type="ARBA" id="ARBA00023209"/>
    </source>
</evidence>
<dbReference type="InterPro" id="IPR014729">
    <property type="entry name" value="Rossmann-like_a/b/a_fold"/>
</dbReference>
<organism evidence="13">
    <name type="scientific">Arcella intermedia</name>
    <dbReference type="NCBI Taxonomy" id="1963864"/>
    <lineage>
        <taxon>Eukaryota</taxon>
        <taxon>Amoebozoa</taxon>
        <taxon>Tubulinea</taxon>
        <taxon>Elardia</taxon>
        <taxon>Arcellinida</taxon>
        <taxon>Sphaerothecina</taxon>
        <taxon>Arcellidae</taxon>
        <taxon>Arcella</taxon>
    </lineage>
</organism>
<evidence type="ECO:0000256" key="1">
    <source>
        <dbReference type="ARBA" id="ARBA00005189"/>
    </source>
</evidence>
<keyword evidence="6" id="KW-0443">Lipid metabolism</keyword>
<accession>A0A6B2LQL7</accession>
<dbReference type="Pfam" id="PF01467">
    <property type="entry name" value="CTP_transf_like"/>
    <property type="match status" value="1"/>
</dbReference>
<name>A0A6B2LQL7_9EUKA</name>
<protein>
    <recommendedName>
        <fullName evidence="10">ethanolamine-phosphate cytidylyltransferase</fullName>
        <ecNumber evidence="10">2.7.7.14</ecNumber>
    </recommendedName>
    <alternativeName>
        <fullName evidence="11">CTP:phosphoethanolamine cytidylyltransferase</fullName>
    </alternativeName>
</protein>
<evidence type="ECO:0000256" key="3">
    <source>
        <dbReference type="ARBA" id="ARBA00022516"/>
    </source>
</evidence>
<feature type="domain" description="Cytidyltransferase-like" evidence="12">
    <location>
        <begin position="2"/>
        <end position="112"/>
    </location>
</feature>
<keyword evidence="4" id="KW-0808">Transferase</keyword>
<comment type="pathway">
    <text evidence="9">Phospholipid metabolism; phosphatidylethanolamine biosynthesis; phosphatidylethanolamine from ethanolamine: step 2/3.</text>
</comment>
<comment type="pathway">
    <text evidence="1">Lipid metabolism.</text>
</comment>
<comment type="similarity">
    <text evidence="2">Belongs to the cytidylyltransferase family.</text>
</comment>
<dbReference type="UniPathway" id="UPA00558">
    <property type="reaction ID" value="UER00742"/>
</dbReference>
<dbReference type="GO" id="GO:0006646">
    <property type="term" value="P:phosphatidylethanolamine biosynthetic process"/>
    <property type="evidence" value="ECO:0007669"/>
    <property type="project" value="UniProtKB-UniPathway"/>
</dbReference>
<evidence type="ECO:0000256" key="5">
    <source>
        <dbReference type="ARBA" id="ARBA00022695"/>
    </source>
</evidence>
<keyword evidence="5" id="KW-0548">Nucleotidyltransferase</keyword>
<evidence type="ECO:0000313" key="13">
    <source>
        <dbReference type="EMBL" id="NDV39303.1"/>
    </source>
</evidence>
<keyword evidence="3" id="KW-0444">Lipid biosynthesis</keyword>
<evidence type="ECO:0000256" key="2">
    <source>
        <dbReference type="ARBA" id="ARBA00010101"/>
    </source>
</evidence>
<dbReference type="InterPro" id="IPR044608">
    <property type="entry name" value="Ect1/PCYT2"/>
</dbReference>
<dbReference type="SUPFAM" id="SSF52374">
    <property type="entry name" value="Nucleotidylyl transferase"/>
    <property type="match status" value="1"/>
</dbReference>
<dbReference type="GO" id="GO:0005737">
    <property type="term" value="C:cytoplasm"/>
    <property type="evidence" value="ECO:0007669"/>
    <property type="project" value="TreeGrafter"/>
</dbReference>
<evidence type="ECO:0000256" key="9">
    <source>
        <dbReference type="ARBA" id="ARBA00024191"/>
    </source>
</evidence>
<proteinExistence type="inferred from homology"/>
<dbReference type="EMBL" id="GIBP01010334">
    <property type="protein sequence ID" value="NDV39303.1"/>
    <property type="molecule type" value="Transcribed_RNA"/>
</dbReference>
<keyword evidence="8" id="KW-1208">Phospholipid metabolism</keyword>
<evidence type="ECO:0000256" key="8">
    <source>
        <dbReference type="ARBA" id="ARBA00023264"/>
    </source>
</evidence>
<evidence type="ECO:0000256" key="10">
    <source>
        <dbReference type="ARBA" id="ARBA00024221"/>
    </source>
</evidence>
<reference evidence="13" key="1">
    <citation type="journal article" date="2020" name="J. Eukaryot. Microbiol.">
        <title>De novo Sequencing, Assembly and Annotation of the Transcriptome for the Free-Living Testate Amoeba Arcella intermedia.</title>
        <authorList>
            <person name="Ribeiro G.M."/>
            <person name="Porfirio-Sousa A.L."/>
            <person name="Maurer-Alcala X.X."/>
            <person name="Katz L.A."/>
            <person name="Lahr D.J.G."/>
        </authorList>
    </citation>
    <scope>NUCLEOTIDE SEQUENCE</scope>
</reference>
<dbReference type="GO" id="GO:0004306">
    <property type="term" value="F:ethanolamine-phosphate cytidylyltransferase activity"/>
    <property type="evidence" value="ECO:0007669"/>
    <property type="project" value="UniProtKB-EC"/>
</dbReference>
<dbReference type="AlphaFoldDB" id="A0A6B2LQL7"/>
<evidence type="ECO:0000256" key="6">
    <source>
        <dbReference type="ARBA" id="ARBA00023098"/>
    </source>
</evidence>
<dbReference type="PANTHER" id="PTHR45780">
    <property type="entry name" value="ETHANOLAMINE-PHOSPHATE CYTIDYLYLTRANSFERASE"/>
    <property type="match status" value="1"/>
</dbReference>
<evidence type="ECO:0000256" key="4">
    <source>
        <dbReference type="ARBA" id="ARBA00022679"/>
    </source>
</evidence>
<dbReference type="Gene3D" id="3.40.50.620">
    <property type="entry name" value="HUPs"/>
    <property type="match status" value="1"/>
</dbReference>
<sequence>MGHQNHLRNCARMGERLLVGVLSDALATSYKRQPVMTTQEREAVVGRFEGVWKVVPAPMVVEEVFLEEHDIDVVCISPEYAGSEYYVVPQELGIVRVMARTEGISTTELIRRIEERVLGSIKK</sequence>
<dbReference type="EC" id="2.7.7.14" evidence="10"/>
<dbReference type="PANTHER" id="PTHR45780:SF2">
    <property type="entry name" value="ETHANOLAMINE-PHOSPHATE CYTIDYLYLTRANSFERASE"/>
    <property type="match status" value="1"/>
</dbReference>